<keyword evidence="12" id="KW-1185">Reference proteome</keyword>
<dbReference type="Gene3D" id="1.10.287.70">
    <property type="match status" value="1"/>
</dbReference>
<dbReference type="AlphaFoldDB" id="A0A1A9VY25"/>
<evidence type="ECO:0000256" key="1">
    <source>
        <dbReference type="ARBA" id="ARBA00004651"/>
    </source>
</evidence>
<proteinExistence type="inferred from homology"/>
<dbReference type="STRING" id="7395.A0A1A9VY25"/>
<organism evidence="11 12">
    <name type="scientific">Glossina austeni</name>
    <name type="common">Savannah tsetse fly</name>
    <dbReference type="NCBI Taxonomy" id="7395"/>
    <lineage>
        <taxon>Eukaryota</taxon>
        <taxon>Metazoa</taxon>
        <taxon>Ecdysozoa</taxon>
        <taxon>Arthropoda</taxon>
        <taxon>Hexapoda</taxon>
        <taxon>Insecta</taxon>
        <taxon>Pterygota</taxon>
        <taxon>Neoptera</taxon>
        <taxon>Endopterygota</taxon>
        <taxon>Diptera</taxon>
        <taxon>Brachycera</taxon>
        <taxon>Muscomorpha</taxon>
        <taxon>Hippoboscoidea</taxon>
        <taxon>Glossinidae</taxon>
        <taxon>Glossina</taxon>
    </lineage>
</organism>
<evidence type="ECO:0000256" key="8">
    <source>
        <dbReference type="ARBA" id="ARBA00023180"/>
    </source>
</evidence>
<dbReference type="PANTHER" id="PTHR42643:SF40">
    <property type="entry name" value="IONOTROPIC RECEPTOR 41A-RELATED"/>
    <property type="match status" value="1"/>
</dbReference>
<dbReference type="VEuPathDB" id="VectorBase:GAUT051343"/>
<dbReference type="InterPro" id="IPR001320">
    <property type="entry name" value="Iontro_rcpt_C"/>
</dbReference>
<evidence type="ECO:0000256" key="3">
    <source>
        <dbReference type="ARBA" id="ARBA00022475"/>
    </source>
</evidence>
<dbReference type="PANTHER" id="PTHR42643">
    <property type="entry name" value="IONOTROPIC RECEPTOR 20A-RELATED"/>
    <property type="match status" value="1"/>
</dbReference>
<evidence type="ECO:0000259" key="10">
    <source>
        <dbReference type="Pfam" id="PF00060"/>
    </source>
</evidence>
<evidence type="ECO:0000256" key="4">
    <source>
        <dbReference type="ARBA" id="ARBA00022692"/>
    </source>
</evidence>
<feature type="transmembrane region" description="Helical" evidence="9">
    <location>
        <begin position="423"/>
        <end position="443"/>
    </location>
</feature>
<dbReference type="GO" id="GO:0050907">
    <property type="term" value="P:detection of chemical stimulus involved in sensory perception"/>
    <property type="evidence" value="ECO:0007669"/>
    <property type="project" value="UniProtKB-ARBA"/>
</dbReference>
<keyword evidence="6 9" id="KW-0472">Membrane</keyword>
<comment type="subcellular location">
    <subcellularLocation>
        <location evidence="1">Cell membrane</location>
        <topology evidence="1">Multi-pass membrane protein</topology>
    </subcellularLocation>
</comment>
<keyword evidence="5 9" id="KW-1133">Transmembrane helix</keyword>
<dbReference type="Proteomes" id="UP000078200">
    <property type="component" value="Unassembled WGS sequence"/>
</dbReference>
<keyword evidence="3" id="KW-1003">Cell membrane</keyword>
<dbReference type="GO" id="GO:0015276">
    <property type="term" value="F:ligand-gated monoatomic ion channel activity"/>
    <property type="evidence" value="ECO:0007669"/>
    <property type="project" value="InterPro"/>
</dbReference>
<evidence type="ECO:0000313" key="12">
    <source>
        <dbReference type="Proteomes" id="UP000078200"/>
    </source>
</evidence>
<dbReference type="InterPro" id="IPR052192">
    <property type="entry name" value="Insect_Ionotropic_Sensory_Rcpt"/>
</dbReference>
<evidence type="ECO:0000256" key="9">
    <source>
        <dbReference type="SAM" id="Phobius"/>
    </source>
</evidence>
<name>A0A1A9VY25_GLOAU</name>
<dbReference type="EnsemblMetazoa" id="GAUT051343-RA">
    <property type="protein sequence ID" value="GAUT051343-PA"/>
    <property type="gene ID" value="GAUT051343"/>
</dbReference>
<keyword evidence="7" id="KW-0675">Receptor</keyword>
<evidence type="ECO:0000256" key="5">
    <source>
        <dbReference type="ARBA" id="ARBA00022989"/>
    </source>
</evidence>
<evidence type="ECO:0000256" key="6">
    <source>
        <dbReference type="ARBA" id="ARBA00023136"/>
    </source>
</evidence>
<reference evidence="11" key="1">
    <citation type="submission" date="2020-05" db="UniProtKB">
        <authorList>
            <consortium name="EnsemblMetazoa"/>
        </authorList>
    </citation>
    <scope>IDENTIFICATION</scope>
    <source>
        <strain evidence="11">TTRI</strain>
    </source>
</reference>
<evidence type="ECO:0000256" key="2">
    <source>
        <dbReference type="ARBA" id="ARBA00008685"/>
    </source>
</evidence>
<dbReference type="SUPFAM" id="SSF53850">
    <property type="entry name" value="Periplasmic binding protein-like II"/>
    <property type="match status" value="1"/>
</dbReference>
<accession>A0A1A9VY25</accession>
<protein>
    <recommendedName>
        <fullName evidence="10">Ionotropic glutamate receptor C-terminal domain-containing protein</fullName>
    </recommendedName>
</protein>
<evidence type="ECO:0000256" key="7">
    <source>
        <dbReference type="ARBA" id="ARBA00023170"/>
    </source>
</evidence>
<dbReference type="Pfam" id="PF00060">
    <property type="entry name" value="Lig_chan"/>
    <property type="match status" value="1"/>
</dbReference>
<sequence>MQNMQFALRSIGIKMLNLSNSNGGDYRVLRKSYCVFKAAGRLPLGASFDSKRSTNVDGRKLNSLLESYQRDMILVVKGLKVVEKSPNNFHLYLHETTICIIWNPKIEFQLNTSHINNYAIINIDLKNLELKLDKDIVNFSEQRQQFSKDDVKFNALIEKLTMSIKKSHCESFLAFENDVLPFVEAFLNASIYSVWRSKRNRFVFAIKNENLFKHKFFNEQSAVLLVEQSTIDLQIFYLKTNKFQGLHSKESASFYELDTFNASSGKFIYENDLFPDKIKNLKGREIVVTGYDYLPYSSLKYVSDGNNSYDLAFGSNSSGAALIDGTEIIIILTFCELYNCRVLIDSTEADDWGEVYPNISGTGCLGMVIKGAADISVAAMYAWDIDYTFLDMSMYLARCGVTLLIPAPRRLASWLLPLEPFQYNLWLAIIVYLILEVLALIFMHKFENSLFGRPRSWYQNFQFAYSTALKLFVSQGGIESVRSITLRGLLFTYFLNDIIITSIYGGGLASILTIPSYEEAADTVERLRSHNLKWTGNSLAWVYAIRNADDERTMAIMKNFYLYNDEQIAEMPQNRLDMGFALERLPFGHYAMGDYLSSRKLENLRIMKEDIYYQYTVAFMKRLWPMLDRFDQLIYNWHSAGLDIYWELRIIANTMGLKKQKQLESIMYSNIDDMGPIKLGMSNFVGILLIWVLGIVIATMAFLLELIIKFYENKKLSKRGGKQWMN</sequence>
<feature type="transmembrane region" description="Helical" evidence="9">
    <location>
        <begin position="684"/>
        <end position="708"/>
    </location>
</feature>
<keyword evidence="8" id="KW-0325">Glycoprotein</keyword>
<evidence type="ECO:0000313" key="11">
    <source>
        <dbReference type="EnsemblMetazoa" id="GAUT051343-PA"/>
    </source>
</evidence>
<comment type="similarity">
    <text evidence="2">Belongs to the glutamate-gated ion channel (TC 1.A.10.1) family.</text>
</comment>
<feature type="domain" description="Ionotropic glutamate receptor C-terminal" evidence="10">
    <location>
        <begin position="423"/>
        <end position="695"/>
    </location>
</feature>
<dbReference type="GO" id="GO:0005886">
    <property type="term" value="C:plasma membrane"/>
    <property type="evidence" value="ECO:0007669"/>
    <property type="project" value="UniProtKB-SubCell"/>
</dbReference>
<keyword evidence="4 9" id="KW-0812">Transmembrane</keyword>